<sequence length="157" mass="16709">MTDTRDTGGAKVPTVDAGLVSAYEATNFEVLGAHPLVLHVKDGPDEVAAAAAWLASFGAGSAVIITAWNPFSQSCSSEWNAAANGSLLAAVKAAGLRWEPARGVGLDGLWSEESYCVFDVPPDLVDAWLLEYRQNAVLLARRGEAPVLLWHPDHRRA</sequence>
<name>A0A4Q7LUP6_9BURK</name>
<dbReference type="InterPro" id="IPR021710">
    <property type="entry name" value="DUF3293"/>
</dbReference>
<keyword evidence="2" id="KW-1185">Reference proteome</keyword>
<comment type="caution">
    <text evidence="1">The sequence shown here is derived from an EMBL/GenBank/DDBJ whole genome shotgun (WGS) entry which is preliminary data.</text>
</comment>
<gene>
    <name evidence="1" type="ORF">EV685_0236</name>
</gene>
<evidence type="ECO:0000313" key="1">
    <source>
        <dbReference type="EMBL" id="RZS57962.1"/>
    </source>
</evidence>
<accession>A0A4Q7LUP6</accession>
<organism evidence="1 2">
    <name type="scientific">Sphaerotilus mobilis</name>
    <dbReference type="NCBI Taxonomy" id="47994"/>
    <lineage>
        <taxon>Bacteria</taxon>
        <taxon>Pseudomonadati</taxon>
        <taxon>Pseudomonadota</taxon>
        <taxon>Betaproteobacteria</taxon>
        <taxon>Burkholderiales</taxon>
        <taxon>Sphaerotilaceae</taxon>
        <taxon>Sphaerotilus</taxon>
    </lineage>
</organism>
<protein>
    <submittedName>
        <fullName evidence="1">Uncharacterized protein DUF3293</fullName>
    </submittedName>
</protein>
<proteinExistence type="predicted"/>
<dbReference type="Pfam" id="PF11697">
    <property type="entry name" value="DUF3293"/>
    <property type="match status" value="1"/>
</dbReference>
<evidence type="ECO:0000313" key="2">
    <source>
        <dbReference type="Proteomes" id="UP000293433"/>
    </source>
</evidence>
<dbReference type="RefSeq" id="WP_165396683.1">
    <property type="nucleotide sequence ID" value="NZ_SGWV01000007.1"/>
</dbReference>
<dbReference type="AlphaFoldDB" id="A0A4Q7LUP6"/>
<dbReference type="Proteomes" id="UP000293433">
    <property type="component" value="Unassembled WGS sequence"/>
</dbReference>
<dbReference type="EMBL" id="SGWV01000007">
    <property type="protein sequence ID" value="RZS57962.1"/>
    <property type="molecule type" value="Genomic_DNA"/>
</dbReference>
<reference evidence="1 2" key="1">
    <citation type="submission" date="2019-02" db="EMBL/GenBank/DDBJ databases">
        <title>Genomic Encyclopedia of Type Strains, Phase IV (KMG-IV): sequencing the most valuable type-strain genomes for metagenomic binning, comparative biology and taxonomic classification.</title>
        <authorList>
            <person name="Goeker M."/>
        </authorList>
    </citation>
    <scope>NUCLEOTIDE SEQUENCE [LARGE SCALE GENOMIC DNA]</scope>
    <source>
        <strain evidence="1 2">DSM 10617</strain>
    </source>
</reference>